<evidence type="ECO:0000313" key="3">
    <source>
        <dbReference type="Proteomes" id="UP000253046"/>
    </source>
</evidence>
<protein>
    <submittedName>
        <fullName evidence="2">Uncharacterized protein</fullName>
    </submittedName>
</protein>
<feature type="compositionally biased region" description="Polar residues" evidence="1">
    <location>
        <begin position="1"/>
        <end position="18"/>
    </location>
</feature>
<comment type="caution">
    <text evidence="2">The sequence shown here is derived from an EMBL/GenBank/DDBJ whole genome shotgun (WGS) entry which is preliminary data.</text>
</comment>
<evidence type="ECO:0000313" key="2">
    <source>
        <dbReference type="EMBL" id="RBP66600.1"/>
    </source>
</evidence>
<feature type="region of interest" description="Disordered" evidence="1">
    <location>
        <begin position="1"/>
        <end position="25"/>
    </location>
</feature>
<keyword evidence="3" id="KW-1185">Reference proteome</keyword>
<proteinExistence type="predicted"/>
<reference evidence="2 3" key="1">
    <citation type="submission" date="2018-06" db="EMBL/GenBank/DDBJ databases">
        <title>Genomic Encyclopedia of Type Strains, Phase IV (KMG-IV): sequencing the most valuable type-strain genomes for metagenomic binning, comparative biology and taxonomic classification.</title>
        <authorList>
            <person name="Goeker M."/>
        </authorList>
    </citation>
    <scope>NUCLEOTIDE SEQUENCE [LARGE SCALE GENOMIC DNA]</scope>
    <source>
        <strain evidence="2 3">DSM 30166</strain>
    </source>
</reference>
<evidence type="ECO:0000256" key="1">
    <source>
        <dbReference type="SAM" id="MobiDB-lite"/>
    </source>
</evidence>
<dbReference type="AlphaFoldDB" id="A0A366IAY3"/>
<dbReference type="EMBL" id="QNRY01000003">
    <property type="protein sequence ID" value="RBP66600.1"/>
    <property type="molecule type" value="Genomic_DNA"/>
</dbReference>
<gene>
    <name evidence="2" type="ORF">DES54_103130</name>
</gene>
<organism evidence="2 3">
    <name type="scientific">Brenneria salicis ATCC 15712 = DSM 30166</name>
    <dbReference type="NCBI Taxonomy" id="714314"/>
    <lineage>
        <taxon>Bacteria</taxon>
        <taxon>Pseudomonadati</taxon>
        <taxon>Pseudomonadota</taxon>
        <taxon>Gammaproteobacteria</taxon>
        <taxon>Enterobacterales</taxon>
        <taxon>Pectobacteriaceae</taxon>
        <taxon>Brenneria</taxon>
    </lineage>
</organism>
<sequence length="59" mass="6275">MADQSISAADQIASMSAETSRERHNVTANLGQLKEAAKGMDAMHEAVEELTTLQQLASS</sequence>
<name>A0A366IAY3_9GAMM</name>
<dbReference type="Proteomes" id="UP000253046">
    <property type="component" value="Unassembled WGS sequence"/>
</dbReference>
<accession>A0A366IAY3</accession>